<feature type="region of interest" description="Disordered" evidence="1">
    <location>
        <begin position="90"/>
        <end position="111"/>
    </location>
</feature>
<feature type="region of interest" description="Disordered" evidence="1">
    <location>
        <begin position="1"/>
        <end position="41"/>
    </location>
</feature>
<name>A0A811P5E3_9POAL</name>
<reference evidence="2" key="1">
    <citation type="submission" date="2020-10" db="EMBL/GenBank/DDBJ databases">
        <authorList>
            <person name="Han B."/>
            <person name="Lu T."/>
            <person name="Zhao Q."/>
            <person name="Huang X."/>
            <person name="Zhao Y."/>
        </authorList>
    </citation>
    <scope>NUCLEOTIDE SEQUENCE</scope>
</reference>
<protein>
    <submittedName>
        <fullName evidence="2">Uncharacterized protein</fullName>
    </submittedName>
</protein>
<proteinExistence type="predicted"/>
<dbReference type="Proteomes" id="UP000604825">
    <property type="component" value="Unassembled WGS sequence"/>
</dbReference>
<dbReference type="OrthoDB" id="695155at2759"/>
<sequence length="443" mass="50639">MSARGPARGASGLRESGSGEALAAGGEADGERRQSLRLSVIESNRVPPLTIGGDAMVGEKTGDAMVGEKTGAWTGKKKAKVEKTGDAMVGEKTGTWTGKKKAKVHSAPASEGVDMTAPVINTEPGPEQGAGQVEGFDWKQVEGFDWTEADVKEETDSFGRYFGLPDVDDEFWNIFDDQQTEELHKRLAICHIRAHKGSGLNYEQLLSMLEKDGPFRPYERNPKWYFNSKRCKIAGFQDYQRLVLHDYGYQDWFYYNKACSTLESDQQFLCLWEKLLDKTKWLQHYHKLTLQERKIMDHVTYYHAAKIRADCPQIYSRLLGPFLMEFLYSVTTDHFYARLYFEIWKRVAKQKMNFKDALDEVKDEAMWPFQWAEVKAELESDNYKTCVAGIDKNLEEGEAYWLIVDAVRKIVPRLKTYYEYAKKKLDIADKMGLIRSSPHTSST</sequence>
<accession>A0A811P5E3</accession>
<evidence type="ECO:0000313" key="2">
    <source>
        <dbReference type="EMBL" id="CAD6232804.1"/>
    </source>
</evidence>
<dbReference type="PANTHER" id="PTHR34480:SF11">
    <property type="entry name" value="OS05G0173500 PROTEIN"/>
    <property type="match status" value="1"/>
</dbReference>
<evidence type="ECO:0000313" key="3">
    <source>
        <dbReference type="Proteomes" id="UP000604825"/>
    </source>
</evidence>
<gene>
    <name evidence="2" type="ORF">NCGR_LOCUS22396</name>
</gene>
<dbReference type="AlphaFoldDB" id="A0A811P5E3"/>
<organism evidence="2 3">
    <name type="scientific">Miscanthus lutarioriparius</name>
    <dbReference type="NCBI Taxonomy" id="422564"/>
    <lineage>
        <taxon>Eukaryota</taxon>
        <taxon>Viridiplantae</taxon>
        <taxon>Streptophyta</taxon>
        <taxon>Embryophyta</taxon>
        <taxon>Tracheophyta</taxon>
        <taxon>Spermatophyta</taxon>
        <taxon>Magnoliopsida</taxon>
        <taxon>Liliopsida</taxon>
        <taxon>Poales</taxon>
        <taxon>Poaceae</taxon>
        <taxon>PACMAD clade</taxon>
        <taxon>Panicoideae</taxon>
        <taxon>Andropogonodae</taxon>
        <taxon>Andropogoneae</taxon>
        <taxon>Saccharinae</taxon>
        <taxon>Miscanthus</taxon>
    </lineage>
</organism>
<dbReference type="EMBL" id="CAJGYO010000005">
    <property type="protein sequence ID" value="CAD6232804.1"/>
    <property type="molecule type" value="Genomic_DNA"/>
</dbReference>
<evidence type="ECO:0000256" key="1">
    <source>
        <dbReference type="SAM" id="MobiDB-lite"/>
    </source>
</evidence>
<feature type="compositionally biased region" description="Low complexity" evidence="1">
    <location>
        <begin position="15"/>
        <end position="26"/>
    </location>
</feature>
<dbReference type="PANTHER" id="PTHR34480">
    <property type="entry name" value="OS01G0967800 PROTEIN-RELATED"/>
    <property type="match status" value="1"/>
</dbReference>
<keyword evidence="3" id="KW-1185">Reference proteome</keyword>
<comment type="caution">
    <text evidence="2">The sequence shown here is derived from an EMBL/GenBank/DDBJ whole genome shotgun (WGS) entry which is preliminary data.</text>
</comment>